<evidence type="ECO:0000313" key="4">
    <source>
        <dbReference type="Proteomes" id="UP000708576"/>
    </source>
</evidence>
<dbReference type="RefSeq" id="WP_212216743.1">
    <property type="nucleotide sequence ID" value="NZ_JAGUCO010000011.1"/>
</dbReference>
<evidence type="ECO:0000313" key="3">
    <source>
        <dbReference type="EMBL" id="MBS2099501.1"/>
    </source>
</evidence>
<comment type="caution">
    <text evidence="3">The sequence shown here is derived from an EMBL/GenBank/DDBJ whole genome shotgun (WGS) entry which is preliminary data.</text>
</comment>
<dbReference type="EMBL" id="JAGUCO010000011">
    <property type="protein sequence ID" value="MBS2099501.1"/>
    <property type="molecule type" value="Genomic_DNA"/>
</dbReference>
<dbReference type="Proteomes" id="UP000708576">
    <property type="component" value="Unassembled WGS sequence"/>
</dbReference>
<accession>A0ABS5JX66</accession>
<dbReference type="Pfam" id="PF17415">
    <property type="entry name" value="NigD_C"/>
    <property type="match status" value="1"/>
</dbReference>
<reference evidence="3 4" key="1">
    <citation type="journal article" date="2015" name="Int. J. Syst. Evol. Microbiol.">
        <title>Carboxylicivirga linearis sp. nov., isolated from a sea cucumber culture pond.</title>
        <authorList>
            <person name="Wang F.Q."/>
            <person name="Zhou Y.X."/>
            <person name="Lin X.Z."/>
            <person name="Chen G.J."/>
            <person name="Du Z.J."/>
        </authorList>
    </citation>
    <scope>NUCLEOTIDE SEQUENCE [LARGE SCALE GENOMIC DNA]</scope>
    <source>
        <strain evidence="3 4">FB218</strain>
    </source>
</reference>
<dbReference type="InterPro" id="IPR038143">
    <property type="entry name" value="NigD-like_C_dom_sf"/>
</dbReference>
<dbReference type="Gene3D" id="2.60.40.2370">
    <property type="entry name" value="NigD-like, C-terminal beta sandwich domain"/>
    <property type="match status" value="1"/>
</dbReference>
<evidence type="ECO:0000259" key="2">
    <source>
        <dbReference type="Pfam" id="PF17415"/>
    </source>
</evidence>
<sequence length="251" mass="28411">MKKLGFGLLVILMGIFTQSCDDSDGYSLDDMWITIGNIEGDAESYVIVTDGGTRLFPSATAVPDYGFEDGDRMFINFTILSDGTEESGINHYIKLNGYREILTKGLIELNKENADSIGNDPIWFSDAEEDIWISNNYLNVDFIYEGAPWITHYINLVSDIDNPTNEDGIPVFEIRHNANDDPYTEPPLRAFVSFDLTELQEPGQSEITFIIKSTGRSESENFEKQFTYTFLEKEPQALQKMNMENISDSVE</sequence>
<gene>
    <name evidence="3" type="ORF">KEM10_14490</name>
</gene>
<dbReference type="Gene3D" id="2.40.50.500">
    <property type="entry name" value="NigD-like N-terminal OB domain"/>
    <property type="match status" value="1"/>
</dbReference>
<dbReference type="PROSITE" id="PS51257">
    <property type="entry name" value="PROKAR_LIPOPROTEIN"/>
    <property type="match status" value="1"/>
</dbReference>
<dbReference type="Pfam" id="PF12667">
    <property type="entry name" value="NigD_N"/>
    <property type="match status" value="1"/>
</dbReference>
<organism evidence="3 4">
    <name type="scientific">Carboxylicivirga linearis</name>
    <dbReference type="NCBI Taxonomy" id="1628157"/>
    <lineage>
        <taxon>Bacteria</taxon>
        <taxon>Pseudomonadati</taxon>
        <taxon>Bacteroidota</taxon>
        <taxon>Bacteroidia</taxon>
        <taxon>Marinilabiliales</taxon>
        <taxon>Marinilabiliaceae</taxon>
        <taxon>Carboxylicivirga</taxon>
    </lineage>
</organism>
<evidence type="ECO:0000259" key="1">
    <source>
        <dbReference type="Pfam" id="PF12667"/>
    </source>
</evidence>
<dbReference type="InterPro" id="IPR024299">
    <property type="entry name" value="NigD-like_OB_dom"/>
</dbReference>
<keyword evidence="4" id="KW-1185">Reference proteome</keyword>
<dbReference type="InterPro" id="IPR035376">
    <property type="entry name" value="NigD_C"/>
</dbReference>
<dbReference type="InterPro" id="IPR038179">
    <property type="entry name" value="NigD-like_N_sf"/>
</dbReference>
<protein>
    <submittedName>
        <fullName evidence="3">NigD-like N-terminal domain-containing protein</fullName>
    </submittedName>
</protein>
<proteinExistence type="predicted"/>
<feature type="domain" description="NigD-like N-terminal OB" evidence="1">
    <location>
        <begin position="41"/>
        <end position="99"/>
    </location>
</feature>
<feature type="domain" description="NigD-like C-terminal" evidence="2">
    <location>
        <begin position="108"/>
        <end position="215"/>
    </location>
</feature>
<name>A0ABS5JX66_9BACT</name>